<evidence type="ECO:0000313" key="1">
    <source>
        <dbReference type="EMBL" id="JAD48821.1"/>
    </source>
</evidence>
<protein>
    <submittedName>
        <fullName evidence="1">Uncharacterized protein</fullName>
    </submittedName>
</protein>
<sequence length="37" mass="4246">MCYLGLQTLESLLLWIIASLEHKMVKLQELWIGGTVD</sequence>
<reference evidence="1" key="2">
    <citation type="journal article" date="2015" name="Data Brief">
        <title>Shoot transcriptome of the giant reed, Arundo donax.</title>
        <authorList>
            <person name="Barrero R.A."/>
            <person name="Guerrero F.D."/>
            <person name="Moolhuijzen P."/>
            <person name="Goolsby J.A."/>
            <person name="Tidwell J."/>
            <person name="Bellgard S.E."/>
            <person name="Bellgard M.I."/>
        </authorList>
    </citation>
    <scope>NUCLEOTIDE SEQUENCE</scope>
    <source>
        <tissue evidence="1">Shoot tissue taken approximately 20 cm above the soil surface</tissue>
    </source>
</reference>
<accession>A0A0A9ACG9</accession>
<organism evidence="1">
    <name type="scientific">Arundo donax</name>
    <name type="common">Giant reed</name>
    <name type="synonym">Donax arundinaceus</name>
    <dbReference type="NCBI Taxonomy" id="35708"/>
    <lineage>
        <taxon>Eukaryota</taxon>
        <taxon>Viridiplantae</taxon>
        <taxon>Streptophyta</taxon>
        <taxon>Embryophyta</taxon>
        <taxon>Tracheophyta</taxon>
        <taxon>Spermatophyta</taxon>
        <taxon>Magnoliopsida</taxon>
        <taxon>Liliopsida</taxon>
        <taxon>Poales</taxon>
        <taxon>Poaceae</taxon>
        <taxon>PACMAD clade</taxon>
        <taxon>Arundinoideae</taxon>
        <taxon>Arundineae</taxon>
        <taxon>Arundo</taxon>
    </lineage>
</organism>
<dbReference type="AlphaFoldDB" id="A0A0A9ACG9"/>
<dbReference type="EMBL" id="GBRH01249074">
    <property type="protein sequence ID" value="JAD48821.1"/>
    <property type="molecule type" value="Transcribed_RNA"/>
</dbReference>
<reference evidence="1" key="1">
    <citation type="submission" date="2014-09" db="EMBL/GenBank/DDBJ databases">
        <authorList>
            <person name="Magalhaes I.L.F."/>
            <person name="Oliveira U."/>
            <person name="Santos F.R."/>
            <person name="Vidigal T.H.D.A."/>
            <person name="Brescovit A.D."/>
            <person name="Santos A.J."/>
        </authorList>
    </citation>
    <scope>NUCLEOTIDE SEQUENCE</scope>
    <source>
        <tissue evidence="1">Shoot tissue taken approximately 20 cm above the soil surface</tissue>
    </source>
</reference>
<name>A0A0A9ACG9_ARUDO</name>
<proteinExistence type="predicted"/>